<dbReference type="Proteomes" id="UP001055156">
    <property type="component" value="Unassembled WGS sequence"/>
</dbReference>
<comment type="caution">
    <text evidence="1">The sequence shown here is derived from an EMBL/GenBank/DDBJ whole genome shotgun (WGS) entry which is preliminary data.</text>
</comment>
<reference evidence="1" key="1">
    <citation type="journal article" date="2021" name="Front. Microbiol.">
        <title>Comprehensive Comparative Genomics and Phenotyping of Methylobacterium Species.</title>
        <authorList>
            <person name="Alessa O."/>
            <person name="Ogura Y."/>
            <person name="Fujitani Y."/>
            <person name="Takami H."/>
            <person name="Hayashi T."/>
            <person name="Sahin N."/>
            <person name="Tani A."/>
        </authorList>
    </citation>
    <scope>NUCLEOTIDE SEQUENCE</scope>
    <source>
        <strain evidence="1">NBRC 15689</strain>
    </source>
</reference>
<reference evidence="1" key="2">
    <citation type="submission" date="2021-08" db="EMBL/GenBank/DDBJ databases">
        <authorList>
            <person name="Tani A."/>
            <person name="Ola A."/>
            <person name="Ogura Y."/>
            <person name="Katsura K."/>
            <person name="Hayashi T."/>
        </authorList>
    </citation>
    <scope>NUCLEOTIDE SEQUENCE</scope>
    <source>
        <strain evidence="1">NBRC 15689</strain>
    </source>
</reference>
<dbReference type="EMBL" id="BPQV01000006">
    <property type="protein sequence ID" value="GJE27541.1"/>
    <property type="molecule type" value="Genomic_DNA"/>
</dbReference>
<evidence type="ECO:0000313" key="1">
    <source>
        <dbReference type="EMBL" id="GJE27541.1"/>
    </source>
</evidence>
<sequence>MTLPRHLPRPALPRSWVDPEDTAADRWFAVTELDLVTPPSGPPSPVAAEWLGRATSLSARAKTLIAQTDEGAAERAMSLHLKAARLRREAGDWAACAENYRALVEHHLGCRDTARAAAYAEKLVFVTERSSDPAYRMDVLLLAGTAYAEAGLVARAAGVAAKAAAVMATSRVAHGQERLSTLFGRIGEVAAAAPPTGRTAACRCRGTGRCIACQDGGDAKPAEFQVRIPLTPLDRNGSPRNSWQRAELSGIEMMMERPGPEGECLSWVGFRVEGGRHSIVTLPNWGGRAMRAARAMSAVSRADRAGTEGPSAAVLQVTCGLEAFINAVGYFLAQSGRLRWQDRFPSYVYKPDRRKFHYKSLHERWRVVGRGMFGPKWEGRRLHDLNRLVGLRHALVHVRGDEEQIFPVPSSPSRILAEFEDVAKPRAGPGPWPDRVLTPELAEWSVELGEGLIASFRDAWHALRWEYDDANLERNREEEEILVREADGGLAAG</sequence>
<gene>
    <name evidence="1" type="ORF">LKMONMHP_2401</name>
</gene>
<accession>A0ABQ4T7B4</accession>
<proteinExistence type="predicted"/>
<organism evidence="1 2">
    <name type="scientific">Methylobacterium organophilum</name>
    <dbReference type="NCBI Taxonomy" id="410"/>
    <lineage>
        <taxon>Bacteria</taxon>
        <taxon>Pseudomonadati</taxon>
        <taxon>Pseudomonadota</taxon>
        <taxon>Alphaproteobacteria</taxon>
        <taxon>Hyphomicrobiales</taxon>
        <taxon>Methylobacteriaceae</taxon>
        <taxon>Methylobacterium</taxon>
    </lineage>
</organism>
<keyword evidence="2" id="KW-1185">Reference proteome</keyword>
<evidence type="ECO:0000313" key="2">
    <source>
        <dbReference type="Proteomes" id="UP001055156"/>
    </source>
</evidence>
<protein>
    <submittedName>
        <fullName evidence="1">Uncharacterized protein</fullName>
    </submittedName>
</protein>
<name>A0ABQ4T7B4_METOR</name>